<feature type="domain" description="MmeI-like N-terminal" evidence="5">
    <location>
        <begin position="9"/>
        <end position="186"/>
    </location>
</feature>
<keyword evidence="3" id="KW-0808">Transferase</keyword>
<evidence type="ECO:0000259" key="9">
    <source>
        <dbReference type="Pfam" id="PF20473"/>
    </source>
</evidence>
<dbReference type="Pfam" id="PF20466">
    <property type="entry name" value="MmeI_TRD"/>
    <property type="match status" value="1"/>
</dbReference>
<comment type="catalytic activity">
    <reaction evidence="4">
        <text>a 2'-deoxyadenosine in DNA + S-adenosyl-L-methionine = an N(6)-methyl-2'-deoxyadenosine in DNA + S-adenosyl-L-homocysteine + H(+)</text>
        <dbReference type="Rhea" id="RHEA:15197"/>
        <dbReference type="Rhea" id="RHEA-COMP:12418"/>
        <dbReference type="Rhea" id="RHEA-COMP:12419"/>
        <dbReference type="ChEBI" id="CHEBI:15378"/>
        <dbReference type="ChEBI" id="CHEBI:57856"/>
        <dbReference type="ChEBI" id="CHEBI:59789"/>
        <dbReference type="ChEBI" id="CHEBI:90615"/>
        <dbReference type="ChEBI" id="CHEBI:90616"/>
        <dbReference type="EC" id="2.1.1.72"/>
    </reaction>
</comment>
<dbReference type="InterPro" id="IPR002052">
    <property type="entry name" value="DNA_methylase_N6_adenine_CS"/>
</dbReference>
<proteinExistence type="predicted"/>
<dbReference type="InterPro" id="IPR046817">
    <property type="entry name" value="MmeI_N"/>
</dbReference>
<dbReference type="PROSITE" id="PS00092">
    <property type="entry name" value="N6_MTASE"/>
    <property type="match status" value="1"/>
</dbReference>
<dbReference type="EMBL" id="ALYM01000006">
    <property type="protein sequence ID" value="EMG24880.1"/>
    <property type="molecule type" value="Genomic_DNA"/>
</dbReference>
<feature type="domain" description="MmeI-like DNA-methyltransferase" evidence="9">
    <location>
        <begin position="363"/>
        <end position="616"/>
    </location>
</feature>
<dbReference type="EC" id="2.1.1.72" evidence="1"/>
<dbReference type="InterPro" id="IPR046818">
    <property type="entry name" value="MmeI_C"/>
</dbReference>
<evidence type="ECO:0000313" key="10">
    <source>
        <dbReference type="EMBL" id="EMG24880.1"/>
    </source>
</evidence>
<dbReference type="PANTHER" id="PTHR33841:SF1">
    <property type="entry name" value="DNA METHYLTRANSFERASE A"/>
    <property type="match status" value="1"/>
</dbReference>
<keyword evidence="2" id="KW-0489">Methyltransferase</keyword>
<dbReference type="SUPFAM" id="SSF53335">
    <property type="entry name" value="S-adenosyl-L-methionine-dependent methyltransferases"/>
    <property type="match status" value="1"/>
</dbReference>
<dbReference type="Proteomes" id="UP000011769">
    <property type="component" value="Unassembled WGS sequence"/>
</dbReference>
<feature type="domain" description="MmeI-like helicase spacer" evidence="6">
    <location>
        <begin position="197"/>
        <end position="273"/>
    </location>
</feature>
<sequence length="930" mass="107768">MNNREQKKQAKQFIERWKNRGNERQDSQSFWLDLLNSVFGIENPAEYISFEDKVMLDHTSFIDGYISKTNVMIEQKGSNKDLNKAIKQSDGSFLTPFQQAKRYSANLPYSQRPRWIITCNFKEFYIYDMEQPNSEAIVIKLADLEKEYYRLEFLVDKDNEHLEREMQISIKAGEIVGDIYNGLIKQYINPESPETLHAINQLIVRLVFCLYAEDAGIFGHKLIFHDYLSQYSAKHFRRALLDLFDVLNTPIDKRDPYLDDDLAKFPYVNGGMFAETDMEVPNFTDELRELILENASSGFDWSSISPTIFGAVFESTLNPETRRSGGMHYTSIENIHKVIDPLFLDELKNELNEIRQYKLITTVEQKAKQFQLKLAKLTFFDPACGSGNFLTETYLSLRRLENEAIKLYMGDTVSLDLGQDLVKVKLSQFYGVEINDFAVSVAKTALWIAESQMLEDTKEIIFTNIDFLPLKSYTNIVEGNALILDWEEIIPKHNLNYIIGNPPFIGHKNVSPEQKLLMKKVFNNKQGRLDFVSAWYKIASDYIDGTTVECCFVSTNSVVQGVHIERLWKPLIEKGIHINFAYKSFVWGSEAKEQAAVHCVILGFSLIDKKEKFLFETPNKDKFSLMEKTSYISPYLTTEKRTIITSRKDPICDVPRMIYGNIPRDGGFYTFTSTEKIQFLIEQPEAKPYMYKLIGGKEFINNIERWVLFLRDCPINELRRMPKVLERVESVKQFRLSSKAKEIQKFSETPTKFAQLTQPIGKDYIAVPIVSSEKRKYVPIGFVNGNILTNNQIQIIPETNLFHFGILTSNVHNAFMRSVAGRLEMRYRYSKDIVYNNFPWPEVDNSQMKKIELTAQSILDARGLYPNLSLADMYDDLVMPVELRKAHQENDKAVMEAYGMVKFVDGKKTWLTESETVGKLFEMYEELNRK</sequence>
<evidence type="ECO:0000256" key="4">
    <source>
        <dbReference type="ARBA" id="ARBA00047942"/>
    </source>
</evidence>
<evidence type="ECO:0000259" key="6">
    <source>
        <dbReference type="Pfam" id="PF20465"/>
    </source>
</evidence>
<dbReference type="InterPro" id="IPR046816">
    <property type="entry name" value="MmeI_Mtase"/>
</dbReference>
<keyword evidence="11" id="KW-1185">Reference proteome</keyword>
<dbReference type="Pfam" id="PF20467">
    <property type="entry name" value="MmeI_C"/>
    <property type="match status" value="1"/>
</dbReference>
<accession>A0ABN0IPX8</accession>
<feature type="domain" description="MmeI-like target recognition" evidence="7">
    <location>
        <begin position="640"/>
        <end position="842"/>
    </location>
</feature>
<dbReference type="RefSeq" id="WP_004235325.1">
    <property type="nucleotide sequence ID" value="NZ_ALYM01000006.1"/>
</dbReference>
<protein>
    <recommendedName>
        <fullName evidence="1">site-specific DNA-methyltransferase (adenine-specific)</fullName>
        <ecNumber evidence="1">2.1.1.72</ecNumber>
    </recommendedName>
</protein>
<evidence type="ECO:0000259" key="7">
    <source>
        <dbReference type="Pfam" id="PF20466"/>
    </source>
</evidence>
<dbReference type="Gene3D" id="3.40.50.150">
    <property type="entry name" value="Vaccinia Virus protein VP39"/>
    <property type="match status" value="1"/>
</dbReference>
<dbReference type="InterPro" id="IPR050953">
    <property type="entry name" value="N4_N6_ade-DNA_methylase"/>
</dbReference>
<dbReference type="InterPro" id="IPR046820">
    <property type="entry name" value="MmeI_TRD"/>
</dbReference>
<dbReference type="InterPro" id="IPR029063">
    <property type="entry name" value="SAM-dependent_MTases_sf"/>
</dbReference>
<dbReference type="Pfam" id="PF20464">
    <property type="entry name" value="MmeI_N"/>
    <property type="match status" value="1"/>
</dbReference>
<dbReference type="PANTHER" id="PTHR33841">
    <property type="entry name" value="DNA METHYLTRANSFERASE YEEA-RELATED"/>
    <property type="match status" value="1"/>
</dbReference>
<dbReference type="InterPro" id="IPR046819">
    <property type="entry name" value="MmeI_hel"/>
</dbReference>
<comment type="caution">
    <text evidence="10">The sequence shown here is derived from an EMBL/GenBank/DDBJ whole genome shotgun (WGS) entry which is preliminary data.</text>
</comment>
<organism evidence="10 11">
    <name type="scientific">Streptococcus parauberis KRS-02083</name>
    <dbReference type="NCBI Taxonomy" id="1207545"/>
    <lineage>
        <taxon>Bacteria</taxon>
        <taxon>Bacillati</taxon>
        <taxon>Bacillota</taxon>
        <taxon>Bacilli</taxon>
        <taxon>Lactobacillales</taxon>
        <taxon>Streptococcaceae</taxon>
        <taxon>Streptococcus</taxon>
    </lineage>
</organism>
<dbReference type="Pfam" id="PF20465">
    <property type="entry name" value="MmeI_hel"/>
    <property type="match status" value="1"/>
</dbReference>
<evidence type="ECO:0000259" key="5">
    <source>
        <dbReference type="Pfam" id="PF20464"/>
    </source>
</evidence>
<dbReference type="PRINTS" id="PR00507">
    <property type="entry name" value="N12N6MTFRASE"/>
</dbReference>
<evidence type="ECO:0000259" key="8">
    <source>
        <dbReference type="Pfam" id="PF20467"/>
    </source>
</evidence>
<gene>
    <name evidence="10" type="ORF">SPJ1_1751</name>
</gene>
<evidence type="ECO:0000256" key="2">
    <source>
        <dbReference type="ARBA" id="ARBA00022603"/>
    </source>
</evidence>
<dbReference type="Pfam" id="PF20473">
    <property type="entry name" value="MmeI_Mtase"/>
    <property type="match status" value="1"/>
</dbReference>
<name>A0ABN0IPX8_9STRE</name>
<evidence type="ECO:0000256" key="1">
    <source>
        <dbReference type="ARBA" id="ARBA00011900"/>
    </source>
</evidence>
<reference evidence="10 11" key="1">
    <citation type="journal article" date="2013" name="PLoS ONE">
        <title>Comparative Genomic Characterization of Three Streptococcus parauberis Strains in Fish Pathogen, as Assessed by Wide-Genome Analyses.</title>
        <authorList>
            <person name="Nho S.W."/>
            <person name="Hikima J."/>
            <person name="Park S.B."/>
            <person name="Jang H.B."/>
            <person name="Cha I.S."/>
            <person name="Yasuike M."/>
            <person name="Nakamura Y."/>
            <person name="Fujiwara A."/>
            <person name="Sano M."/>
            <person name="Kanai K."/>
            <person name="Kondo H."/>
            <person name="Hirono I."/>
            <person name="Takeyama H."/>
            <person name="Aoki T."/>
            <person name="Jung T.S."/>
        </authorList>
    </citation>
    <scope>NUCLEOTIDE SEQUENCE [LARGE SCALE GENOMIC DNA]</scope>
    <source>
        <strain evidence="10 11">KRS-02083</strain>
    </source>
</reference>
<evidence type="ECO:0000256" key="3">
    <source>
        <dbReference type="ARBA" id="ARBA00022679"/>
    </source>
</evidence>
<feature type="domain" description="MmeI-like C-terminal" evidence="8">
    <location>
        <begin position="844"/>
        <end position="929"/>
    </location>
</feature>
<evidence type="ECO:0000313" key="11">
    <source>
        <dbReference type="Proteomes" id="UP000011769"/>
    </source>
</evidence>